<keyword evidence="1" id="KW-0067">ATP-binding</keyword>
<reference evidence="3 4" key="1">
    <citation type="submission" date="2019-06" db="EMBL/GenBank/DDBJ databases">
        <title>Whole genome shotgun sequence of Glutamicibacter uratoxydans NBRC 15515.</title>
        <authorList>
            <person name="Hosoyama A."/>
            <person name="Uohara A."/>
            <person name="Ohji S."/>
            <person name="Ichikawa N."/>
        </authorList>
    </citation>
    <scope>NUCLEOTIDE SEQUENCE [LARGE SCALE GENOMIC DNA]</scope>
    <source>
        <strain evidence="3 4">NBRC 15515</strain>
    </source>
</reference>
<gene>
    <name evidence="3" type="ORF">AUR04nite_12560</name>
</gene>
<name>A0A4Y4DPA8_GLUUR</name>
<organism evidence="3 4">
    <name type="scientific">Glutamicibacter uratoxydans</name>
    <name type="common">Arthrobacter uratoxydans</name>
    <dbReference type="NCBI Taxonomy" id="43667"/>
    <lineage>
        <taxon>Bacteria</taxon>
        <taxon>Bacillati</taxon>
        <taxon>Actinomycetota</taxon>
        <taxon>Actinomycetes</taxon>
        <taxon>Micrococcales</taxon>
        <taxon>Micrococcaceae</taxon>
        <taxon>Glutamicibacter</taxon>
    </lineage>
</organism>
<dbReference type="AlphaFoldDB" id="A0A4Y4DPA8"/>
<evidence type="ECO:0000256" key="1">
    <source>
        <dbReference type="PROSITE-ProRule" id="PRU00409"/>
    </source>
</evidence>
<dbReference type="RefSeq" id="WP_141363079.1">
    <property type="nucleotide sequence ID" value="NZ_BAAAJL010000007.1"/>
</dbReference>
<dbReference type="Proteomes" id="UP000316612">
    <property type="component" value="Unassembled WGS sequence"/>
</dbReference>
<dbReference type="GO" id="GO:0046872">
    <property type="term" value="F:metal ion binding"/>
    <property type="evidence" value="ECO:0007669"/>
    <property type="project" value="InterPro"/>
</dbReference>
<dbReference type="InterPro" id="IPR013815">
    <property type="entry name" value="ATP_grasp_subdomain_1"/>
</dbReference>
<feature type="domain" description="ATP-grasp" evidence="2">
    <location>
        <begin position="76"/>
        <end position="299"/>
    </location>
</feature>
<evidence type="ECO:0000313" key="4">
    <source>
        <dbReference type="Proteomes" id="UP000316612"/>
    </source>
</evidence>
<dbReference type="GO" id="GO:0005524">
    <property type="term" value="F:ATP binding"/>
    <property type="evidence" value="ECO:0007669"/>
    <property type="project" value="UniProtKB-UniRule"/>
</dbReference>
<dbReference type="SUPFAM" id="SSF56059">
    <property type="entry name" value="Glutathione synthetase ATP-binding domain-like"/>
    <property type="match status" value="1"/>
</dbReference>
<dbReference type="PROSITE" id="PS50975">
    <property type="entry name" value="ATP_GRASP"/>
    <property type="match status" value="1"/>
</dbReference>
<evidence type="ECO:0000313" key="3">
    <source>
        <dbReference type="EMBL" id="GED05724.1"/>
    </source>
</evidence>
<dbReference type="EMBL" id="BJNY01000006">
    <property type="protein sequence ID" value="GED05724.1"/>
    <property type="molecule type" value="Genomic_DNA"/>
</dbReference>
<comment type="caution">
    <text evidence="3">The sequence shown here is derived from an EMBL/GenBank/DDBJ whole genome shotgun (WGS) entry which is preliminary data.</text>
</comment>
<evidence type="ECO:0000259" key="2">
    <source>
        <dbReference type="PROSITE" id="PS50975"/>
    </source>
</evidence>
<proteinExistence type="predicted"/>
<dbReference type="InterPro" id="IPR011761">
    <property type="entry name" value="ATP-grasp"/>
</dbReference>
<dbReference type="OrthoDB" id="4964598at2"/>
<dbReference type="Gene3D" id="3.30.470.20">
    <property type="entry name" value="ATP-grasp fold, B domain"/>
    <property type="match status" value="1"/>
</dbReference>
<accession>A0A4Y4DPA8</accession>
<keyword evidence="1" id="KW-0547">Nucleotide-binding</keyword>
<keyword evidence="4" id="KW-1185">Reference proteome</keyword>
<protein>
    <recommendedName>
        <fullName evidence="2">ATP-grasp domain-containing protein</fullName>
    </recommendedName>
</protein>
<sequence>MANVDTDKLSAVEYDQFDGVLALSSALEAGLKVDLYPRQVLICANDAGQSLSFVHGLPATSGLAPVTFAQDKRMRRSMMERLGFPVPKGATFSLGHGVTLAKKFARTIGYPVSVKPAIGDNGIEAFVGLTGASGIDKALSYLSQPTYIRDEFSRAAYGLTELREPGYDDEGNLTVPPGYMFLLEKHPIGRYVRFLVIDGKVVSAIDCNGIPSTGGFTKGFRVLEDLDPQTIDLVSRAAKVIPGLDVVSMDLIIPNLSAPLREQEVFIVEFSERPGLWLQHKVDVSLAFEMGREILATYAANEQVVVPPSNETRQGTLHIHALPDAEGSVKAISQSAKNHGIEFSVAEVDQLAGSMEAQIKAQAIDIALFMNALLGGEVDGIPAMRSKFVASN</sequence>
<dbReference type="Gene3D" id="3.30.1490.20">
    <property type="entry name" value="ATP-grasp fold, A domain"/>
    <property type="match status" value="1"/>
</dbReference>